<dbReference type="Gene3D" id="3.30.420.10">
    <property type="entry name" value="Ribonuclease H-like superfamily/Ribonuclease H"/>
    <property type="match status" value="1"/>
</dbReference>
<protein>
    <recommendedName>
        <fullName evidence="1">Integrase catalytic domain-containing protein</fullName>
    </recommendedName>
</protein>
<dbReference type="SUPFAM" id="SSF53098">
    <property type="entry name" value="Ribonuclease H-like"/>
    <property type="match status" value="1"/>
</dbReference>
<dbReference type="PANTHER" id="PTHR46889">
    <property type="entry name" value="TRANSPOSASE INSF FOR INSERTION SEQUENCE IS3B-RELATED"/>
    <property type="match status" value="1"/>
</dbReference>
<dbReference type="Pfam" id="PF13333">
    <property type="entry name" value="rve_2"/>
    <property type="match status" value="1"/>
</dbReference>
<evidence type="ECO:0000259" key="1">
    <source>
        <dbReference type="PROSITE" id="PS50994"/>
    </source>
</evidence>
<dbReference type="PROSITE" id="PS50994">
    <property type="entry name" value="INTEGRASE"/>
    <property type="match status" value="1"/>
</dbReference>
<dbReference type="InterPro" id="IPR036397">
    <property type="entry name" value="RNaseH_sf"/>
</dbReference>
<evidence type="ECO:0000313" key="2">
    <source>
        <dbReference type="EMBL" id="OGM94144.1"/>
    </source>
</evidence>
<dbReference type="Proteomes" id="UP000177011">
    <property type="component" value="Unassembled WGS sequence"/>
</dbReference>
<dbReference type="PANTHER" id="PTHR46889:SF4">
    <property type="entry name" value="TRANSPOSASE INSO FOR INSERTION SEQUENCE ELEMENT IS911B-RELATED"/>
    <property type="match status" value="1"/>
</dbReference>
<gene>
    <name evidence="2" type="ORF">A2935_02190</name>
</gene>
<dbReference type="InterPro" id="IPR001584">
    <property type="entry name" value="Integrase_cat-core"/>
</dbReference>
<organism evidence="2 3">
    <name type="scientific">Candidatus Wolfebacteria bacterium RIFCSPLOWO2_01_FULL_47_17b</name>
    <dbReference type="NCBI Taxonomy" id="1802558"/>
    <lineage>
        <taxon>Bacteria</taxon>
        <taxon>Candidatus Wolfeibacteriota</taxon>
    </lineage>
</organism>
<reference evidence="2 3" key="1">
    <citation type="journal article" date="2016" name="Nat. Commun.">
        <title>Thousands of microbial genomes shed light on interconnected biogeochemical processes in an aquifer system.</title>
        <authorList>
            <person name="Anantharaman K."/>
            <person name="Brown C.T."/>
            <person name="Hug L.A."/>
            <person name="Sharon I."/>
            <person name="Castelle C.J."/>
            <person name="Probst A.J."/>
            <person name="Thomas B.C."/>
            <person name="Singh A."/>
            <person name="Wilkins M.J."/>
            <person name="Karaoz U."/>
            <person name="Brodie E.L."/>
            <person name="Williams K.H."/>
            <person name="Hubbard S.S."/>
            <person name="Banfield J.F."/>
        </authorList>
    </citation>
    <scope>NUCLEOTIDE SEQUENCE [LARGE SCALE GENOMIC DNA]</scope>
</reference>
<dbReference type="EMBL" id="MGIS01000001">
    <property type="protein sequence ID" value="OGM94144.1"/>
    <property type="molecule type" value="Genomic_DNA"/>
</dbReference>
<evidence type="ECO:0000313" key="3">
    <source>
        <dbReference type="Proteomes" id="UP000177011"/>
    </source>
</evidence>
<proteinExistence type="predicted"/>
<dbReference type="InterPro" id="IPR012337">
    <property type="entry name" value="RNaseH-like_sf"/>
</dbReference>
<name>A0A1F8DZW9_9BACT</name>
<sequence>MDLCTREILGWHVLLGHPAELVLGAFQDAIRSAGAAPGILHSDQGSEYTSKRYTAIVEEQHIRISMSRRGSPGENGYQESFYSQFKLDLGSPERFDSLGELIAAIALHIHRYNHTRIHTKLKMPPAAYAERHRTKVETGIT</sequence>
<dbReference type="AlphaFoldDB" id="A0A1F8DZW9"/>
<accession>A0A1F8DZW9</accession>
<dbReference type="InterPro" id="IPR050900">
    <property type="entry name" value="Transposase_IS3/IS150/IS904"/>
</dbReference>
<comment type="caution">
    <text evidence="2">The sequence shown here is derived from an EMBL/GenBank/DDBJ whole genome shotgun (WGS) entry which is preliminary data.</text>
</comment>
<dbReference type="Pfam" id="PF00665">
    <property type="entry name" value="rve"/>
    <property type="match status" value="1"/>
</dbReference>
<dbReference type="GO" id="GO:0015074">
    <property type="term" value="P:DNA integration"/>
    <property type="evidence" value="ECO:0007669"/>
    <property type="project" value="InterPro"/>
</dbReference>
<feature type="domain" description="Integrase catalytic" evidence="1">
    <location>
        <begin position="1"/>
        <end position="133"/>
    </location>
</feature>
<dbReference type="GO" id="GO:0003676">
    <property type="term" value="F:nucleic acid binding"/>
    <property type="evidence" value="ECO:0007669"/>
    <property type="project" value="InterPro"/>
</dbReference>